<dbReference type="PANTHER" id="PTHR30399:SF1">
    <property type="entry name" value="UTP PYROPHOSPHATASE"/>
    <property type="match status" value="1"/>
</dbReference>
<dbReference type="CDD" id="cd07344">
    <property type="entry name" value="M48_yhfN_like"/>
    <property type="match status" value="1"/>
</dbReference>
<dbReference type="Pfam" id="PF01863">
    <property type="entry name" value="YgjP-like"/>
    <property type="match status" value="2"/>
</dbReference>
<sequence length="180" mass="20983">MEPIKCSLAGLEYQLYYKRVKRMNLRVRRDASVMVSVPYGTSQQEVERFMAQHLGWIIAAKQKQKQIQPADTLPSAEECMKLFQPISDAFYPQFSHVLPQPPQLVVKPMVSRWGVCYPAKKRITLASQLALQPRQAVEYVILHEYCHFIHPHHQPPFWKLVEEKMPDYKARRALLTLSHG</sequence>
<dbReference type="PANTHER" id="PTHR30399">
    <property type="entry name" value="UNCHARACTERIZED PROTEIN YGJP"/>
    <property type="match status" value="1"/>
</dbReference>
<proteinExistence type="predicted"/>
<dbReference type="AlphaFoldDB" id="A0A948WUX3"/>
<feature type="domain" description="YgjP-like metallopeptidase" evidence="1">
    <location>
        <begin position="21"/>
        <end position="69"/>
    </location>
</feature>
<dbReference type="Gene3D" id="3.30.2010.10">
    <property type="entry name" value="Metalloproteases ('zincins'), catalytic domain"/>
    <property type="match status" value="1"/>
</dbReference>
<feature type="domain" description="YgjP-like metallopeptidase" evidence="1">
    <location>
        <begin position="83"/>
        <end position="175"/>
    </location>
</feature>
<name>A0A948WUX3_9FIRM</name>
<gene>
    <name evidence="2" type="ORF">H9882_06835</name>
</gene>
<accession>A0A948WUX3</accession>
<reference evidence="2" key="2">
    <citation type="submission" date="2021-04" db="EMBL/GenBank/DDBJ databases">
        <authorList>
            <person name="Gilroy R."/>
        </authorList>
    </citation>
    <scope>NUCLEOTIDE SEQUENCE</scope>
    <source>
        <strain evidence="2">B5_2728</strain>
    </source>
</reference>
<dbReference type="Proteomes" id="UP000713596">
    <property type="component" value="Unassembled WGS sequence"/>
</dbReference>
<evidence type="ECO:0000313" key="2">
    <source>
        <dbReference type="EMBL" id="MBU3806588.1"/>
    </source>
</evidence>
<organism evidence="2 3">
    <name type="scientific">Candidatus Allofournierella pullistercoris</name>
    <dbReference type="NCBI Taxonomy" id="2838597"/>
    <lineage>
        <taxon>Bacteria</taxon>
        <taxon>Bacillati</taxon>
        <taxon>Bacillota</taxon>
        <taxon>Clostridia</taxon>
        <taxon>Eubacteriales</taxon>
        <taxon>Oscillospiraceae</taxon>
        <taxon>Allofournierella</taxon>
    </lineage>
</organism>
<comment type="caution">
    <text evidence="2">The sequence shown here is derived from an EMBL/GenBank/DDBJ whole genome shotgun (WGS) entry which is preliminary data.</text>
</comment>
<evidence type="ECO:0000259" key="1">
    <source>
        <dbReference type="Pfam" id="PF01863"/>
    </source>
</evidence>
<dbReference type="InterPro" id="IPR053136">
    <property type="entry name" value="UTP_pyrophosphatase-like"/>
</dbReference>
<reference evidence="2" key="1">
    <citation type="journal article" date="2021" name="PeerJ">
        <title>Extensive microbial diversity within the chicken gut microbiome revealed by metagenomics and culture.</title>
        <authorList>
            <person name="Gilroy R."/>
            <person name="Ravi A."/>
            <person name="Getino M."/>
            <person name="Pursley I."/>
            <person name="Horton D.L."/>
            <person name="Alikhan N.F."/>
            <person name="Baker D."/>
            <person name="Gharbi K."/>
            <person name="Hall N."/>
            <person name="Watson M."/>
            <person name="Adriaenssens E.M."/>
            <person name="Foster-Nyarko E."/>
            <person name="Jarju S."/>
            <person name="Secka A."/>
            <person name="Antonio M."/>
            <person name="Oren A."/>
            <person name="Chaudhuri R.R."/>
            <person name="La Ragione R."/>
            <person name="Hildebrand F."/>
            <person name="Pallen M.J."/>
        </authorList>
    </citation>
    <scope>NUCLEOTIDE SEQUENCE</scope>
    <source>
        <strain evidence="2">B5_2728</strain>
    </source>
</reference>
<dbReference type="EMBL" id="JAHLFP010000059">
    <property type="protein sequence ID" value="MBU3806588.1"/>
    <property type="molecule type" value="Genomic_DNA"/>
</dbReference>
<evidence type="ECO:0000313" key="3">
    <source>
        <dbReference type="Proteomes" id="UP000713596"/>
    </source>
</evidence>
<protein>
    <submittedName>
        <fullName evidence="2">M48 family metallopeptidase</fullName>
    </submittedName>
</protein>
<dbReference type="InterPro" id="IPR002725">
    <property type="entry name" value="YgjP-like_metallopeptidase"/>
</dbReference>